<organism evidence="2 3">
    <name type="scientific">Microcella frigidaquae</name>
    <dbReference type="NCBI Taxonomy" id="424758"/>
    <lineage>
        <taxon>Bacteria</taxon>
        <taxon>Bacillati</taxon>
        <taxon>Actinomycetota</taxon>
        <taxon>Actinomycetes</taxon>
        <taxon>Micrococcales</taxon>
        <taxon>Microbacteriaceae</taxon>
        <taxon>Microcella</taxon>
    </lineage>
</organism>
<accession>A0A840XAA2</accession>
<evidence type="ECO:0000313" key="2">
    <source>
        <dbReference type="EMBL" id="MBB5617995.1"/>
    </source>
</evidence>
<keyword evidence="3" id="KW-1185">Reference proteome</keyword>
<proteinExistence type="predicted"/>
<dbReference type="PANTHER" id="PTHR36456:SF1">
    <property type="entry name" value="UPF0232 PROTEIN SCO3875"/>
    <property type="match status" value="1"/>
</dbReference>
<dbReference type="Pfam" id="PF05258">
    <property type="entry name" value="DciA"/>
    <property type="match status" value="1"/>
</dbReference>
<dbReference type="InterPro" id="IPR007922">
    <property type="entry name" value="DciA-like"/>
</dbReference>
<dbReference type="AlphaFoldDB" id="A0A840XAA2"/>
<gene>
    <name evidence="2" type="ORF">BJ959_001491</name>
</gene>
<feature type="region of interest" description="Disordered" evidence="1">
    <location>
        <begin position="29"/>
        <end position="55"/>
    </location>
</feature>
<protein>
    <submittedName>
        <fullName evidence="2">Putative nucleic acid-binding Zn ribbon protein</fullName>
    </submittedName>
</protein>
<dbReference type="Proteomes" id="UP000552883">
    <property type="component" value="Unassembled WGS sequence"/>
</dbReference>
<reference evidence="2 3" key="1">
    <citation type="submission" date="2020-08" db="EMBL/GenBank/DDBJ databases">
        <title>Sequencing the genomes of 1000 actinobacteria strains.</title>
        <authorList>
            <person name="Klenk H.-P."/>
        </authorList>
    </citation>
    <scope>NUCLEOTIDE SEQUENCE [LARGE SCALE GENOMIC DNA]</scope>
    <source>
        <strain evidence="2 3">DSM 23889</strain>
    </source>
</reference>
<dbReference type="OrthoDB" id="5516926at2"/>
<sequence>MTSPAESAANAESESSAVYRRLRGLLGDPALRSKDGRRRAARSLDGTAPFENGRDPAGLGDVIDAVTRSLGWSSPLARGELLVAWPELVGSDTAAHSEPVGIEEGVLMVQCDSTAWATQLRLMRAEILTMILQRFPDAEVSSVRFIGPGAPSWKRGPRSVPGRGPRDTYG</sequence>
<dbReference type="RefSeq" id="WP_153981301.1">
    <property type="nucleotide sequence ID" value="NZ_BAAANZ010000005.1"/>
</dbReference>
<comment type="caution">
    <text evidence="2">The sequence shown here is derived from an EMBL/GenBank/DDBJ whole genome shotgun (WGS) entry which is preliminary data.</text>
</comment>
<evidence type="ECO:0000313" key="3">
    <source>
        <dbReference type="Proteomes" id="UP000552883"/>
    </source>
</evidence>
<dbReference type="EMBL" id="JACHBS010000001">
    <property type="protein sequence ID" value="MBB5617995.1"/>
    <property type="molecule type" value="Genomic_DNA"/>
</dbReference>
<dbReference type="PANTHER" id="PTHR36456">
    <property type="entry name" value="UPF0232 PROTEIN SCO3875"/>
    <property type="match status" value="1"/>
</dbReference>
<evidence type="ECO:0000256" key="1">
    <source>
        <dbReference type="SAM" id="MobiDB-lite"/>
    </source>
</evidence>
<name>A0A840XAA2_9MICO</name>